<dbReference type="STRING" id="1317122.ATO12_19920"/>
<organism evidence="3 4">
    <name type="scientific">Aquimarina atlantica</name>
    <dbReference type="NCBI Taxonomy" id="1317122"/>
    <lineage>
        <taxon>Bacteria</taxon>
        <taxon>Pseudomonadati</taxon>
        <taxon>Bacteroidota</taxon>
        <taxon>Flavobacteriia</taxon>
        <taxon>Flavobacteriales</taxon>
        <taxon>Flavobacteriaceae</taxon>
        <taxon>Aquimarina</taxon>
    </lineage>
</organism>
<dbReference type="Proteomes" id="UP000023541">
    <property type="component" value="Unassembled WGS sequence"/>
</dbReference>
<proteinExistence type="inferred from homology"/>
<evidence type="ECO:0000259" key="2">
    <source>
        <dbReference type="Pfam" id="PF08327"/>
    </source>
</evidence>
<accession>A0A023BTD0</accession>
<sequence>MKNTDAPIVVEEIYMTTLENVWKAITELDQMKKWFFEQIKSFEAKEGFETQFVVEIENRKFTHLWKIEEVIPNQKIKYNWRYKEYEGDSFVTFELFENESNVKLRLITEIIHSFQSNVPEFTRESCVGGWEYFVKSSLKEYLMPEK</sequence>
<dbReference type="SUPFAM" id="SSF55961">
    <property type="entry name" value="Bet v1-like"/>
    <property type="match status" value="1"/>
</dbReference>
<keyword evidence="4" id="KW-1185">Reference proteome</keyword>
<protein>
    <submittedName>
        <fullName evidence="3">ATPase</fullName>
    </submittedName>
</protein>
<dbReference type="EMBL" id="AQRA01000006">
    <property type="protein sequence ID" value="EZH73271.1"/>
    <property type="molecule type" value="Genomic_DNA"/>
</dbReference>
<evidence type="ECO:0000313" key="3">
    <source>
        <dbReference type="EMBL" id="EZH73271.1"/>
    </source>
</evidence>
<dbReference type="eggNOG" id="COG3832">
    <property type="taxonomic scope" value="Bacteria"/>
</dbReference>
<evidence type="ECO:0000313" key="4">
    <source>
        <dbReference type="Proteomes" id="UP000023541"/>
    </source>
</evidence>
<comment type="similarity">
    <text evidence="1">Belongs to the AHA1 family.</text>
</comment>
<comment type="caution">
    <text evidence="3">The sequence shown here is derived from an EMBL/GenBank/DDBJ whole genome shotgun (WGS) entry which is preliminary data.</text>
</comment>
<reference evidence="3 4" key="1">
    <citation type="submission" date="2014-04" db="EMBL/GenBank/DDBJ databases">
        <title>Aquimarina sp. 22II-S11-z7 Genome Sequencing.</title>
        <authorList>
            <person name="Lai Q."/>
        </authorList>
    </citation>
    <scope>NUCLEOTIDE SEQUENCE [LARGE SCALE GENOMIC DNA]</scope>
    <source>
        <strain evidence="3 4">22II-S11-z7</strain>
    </source>
</reference>
<dbReference type="InterPro" id="IPR013538">
    <property type="entry name" value="ASHA1/2-like_C"/>
</dbReference>
<dbReference type="Gene3D" id="3.30.530.20">
    <property type="match status" value="1"/>
</dbReference>
<dbReference type="OrthoDB" id="2355173at2"/>
<feature type="domain" description="Activator of Hsp90 ATPase homologue 1/2-like C-terminal" evidence="2">
    <location>
        <begin position="16"/>
        <end position="142"/>
    </location>
</feature>
<dbReference type="CDD" id="cd07814">
    <property type="entry name" value="SRPBCC_CalC_Aha1-like"/>
    <property type="match status" value="1"/>
</dbReference>
<dbReference type="RefSeq" id="WP_034243166.1">
    <property type="nucleotide sequence ID" value="NZ_AQRA01000006.1"/>
</dbReference>
<dbReference type="InterPro" id="IPR023393">
    <property type="entry name" value="START-like_dom_sf"/>
</dbReference>
<gene>
    <name evidence="3" type="ORF">ATO12_19920</name>
</gene>
<evidence type="ECO:0000256" key="1">
    <source>
        <dbReference type="ARBA" id="ARBA00006817"/>
    </source>
</evidence>
<dbReference type="Pfam" id="PF08327">
    <property type="entry name" value="AHSA1"/>
    <property type="match status" value="1"/>
</dbReference>
<name>A0A023BTD0_9FLAO</name>
<dbReference type="AlphaFoldDB" id="A0A023BTD0"/>